<evidence type="ECO:0000256" key="2">
    <source>
        <dbReference type="ARBA" id="ARBA00022777"/>
    </source>
</evidence>
<evidence type="ECO:0000256" key="1">
    <source>
        <dbReference type="ARBA" id="ARBA00022679"/>
    </source>
</evidence>
<proteinExistence type="predicted"/>
<keyword evidence="4" id="KW-0804">Transcription</keyword>
<evidence type="ECO:0000259" key="6">
    <source>
        <dbReference type="PROSITE" id="PS50921"/>
    </source>
</evidence>
<keyword evidence="2" id="KW-0418">Kinase</keyword>
<sequence>MPSDGEDAQDEVLRVAEMFGEVARLLAGHESIQVTLNKIVELAVEHLDGCEFAGISLVRGREITSPASSNDIPRTLDKIQEEVGEGPCLDAIKEHEVFQTGDLAAEERWPRFATRAHQETGVRSILSIRLFVDEDTMGALNLYATKPDAFNETDVAMASVFAAHAAVAMSATRREEDLERKVESRDLIGRAKGILMARSGLTDEQAFDMLRRASQRQNIKLVAVAHQIVDAEPVAPPAEPPTGPTPDSGSVTANGG</sequence>
<dbReference type="PIRSF" id="PIRSF036625">
    <property type="entry name" value="GAF_ANTAR"/>
    <property type="match status" value="1"/>
</dbReference>
<organism evidence="7">
    <name type="scientific">uncultured Acidimicrobiales bacterium</name>
    <dbReference type="NCBI Taxonomy" id="310071"/>
    <lineage>
        <taxon>Bacteria</taxon>
        <taxon>Bacillati</taxon>
        <taxon>Actinomycetota</taxon>
        <taxon>Acidimicrobiia</taxon>
        <taxon>Acidimicrobiales</taxon>
        <taxon>environmental samples</taxon>
    </lineage>
</organism>
<evidence type="ECO:0000256" key="4">
    <source>
        <dbReference type="ARBA" id="ARBA00023163"/>
    </source>
</evidence>
<dbReference type="GO" id="GO:0003723">
    <property type="term" value="F:RNA binding"/>
    <property type="evidence" value="ECO:0007669"/>
    <property type="project" value="InterPro"/>
</dbReference>
<gene>
    <name evidence="7" type="ORF">AVDCRST_MAG76-1889</name>
</gene>
<dbReference type="Pfam" id="PF13185">
    <property type="entry name" value="GAF_2"/>
    <property type="match status" value="1"/>
</dbReference>
<dbReference type="SMART" id="SM00065">
    <property type="entry name" value="GAF"/>
    <property type="match status" value="1"/>
</dbReference>
<keyword evidence="1" id="KW-0808">Transferase</keyword>
<dbReference type="GO" id="GO:0016301">
    <property type="term" value="F:kinase activity"/>
    <property type="evidence" value="ECO:0007669"/>
    <property type="project" value="UniProtKB-KW"/>
</dbReference>
<evidence type="ECO:0000256" key="5">
    <source>
        <dbReference type="SAM" id="MobiDB-lite"/>
    </source>
</evidence>
<dbReference type="EMBL" id="CADCSZ010000115">
    <property type="protein sequence ID" value="CAA9243278.1"/>
    <property type="molecule type" value="Genomic_DNA"/>
</dbReference>
<keyword evidence="3" id="KW-0805">Transcription regulation</keyword>
<dbReference type="InterPro" id="IPR012074">
    <property type="entry name" value="GAF_ANTAR"/>
</dbReference>
<dbReference type="PROSITE" id="PS50921">
    <property type="entry name" value="ANTAR"/>
    <property type="match status" value="1"/>
</dbReference>
<dbReference type="InterPro" id="IPR011006">
    <property type="entry name" value="CheY-like_superfamily"/>
</dbReference>
<dbReference type="SUPFAM" id="SSF55781">
    <property type="entry name" value="GAF domain-like"/>
    <property type="match status" value="1"/>
</dbReference>
<evidence type="ECO:0000256" key="3">
    <source>
        <dbReference type="ARBA" id="ARBA00023015"/>
    </source>
</evidence>
<reference evidence="7" key="1">
    <citation type="submission" date="2020-02" db="EMBL/GenBank/DDBJ databases">
        <authorList>
            <person name="Meier V. D."/>
        </authorList>
    </citation>
    <scope>NUCLEOTIDE SEQUENCE</scope>
    <source>
        <strain evidence="7">AVDCRST_MAG76</strain>
    </source>
</reference>
<dbReference type="SMART" id="SM01012">
    <property type="entry name" value="ANTAR"/>
    <property type="match status" value="1"/>
</dbReference>
<dbReference type="Gene3D" id="3.30.450.40">
    <property type="match status" value="1"/>
</dbReference>
<dbReference type="InterPro" id="IPR005561">
    <property type="entry name" value="ANTAR"/>
</dbReference>
<feature type="compositionally biased region" description="Pro residues" evidence="5">
    <location>
        <begin position="234"/>
        <end position="244"/>
    </location>
</feature>
<name>A0A6J4I7H9_9ACTN</name>
<feature type="region of interest" description="Disordered" evidence="5">
    <location>
        <begin position="232"/>
        <end position="256"/>
    </location>
</feature>
<dbReference type="InterPro" id="IPR036388">
    <property type="entry name" value="WH-like_DNA-bd_sf"/>
</dbReference>
<dbReference type="SUPFAM" id="SSF52172">
    <property type="entry name" value="CheY-like"/>
    <property type="match status" value="1"/>
</dbReference>
<feature type="domain" description="ANTAR" evidence="6">
    <location>
        <begin position="168"/>
        <end position="229"/>
    </location>
</feature>
<protein>
    <recommendedName>
        <fullName evidence="6">ANTAR domain-containing protein</fullName>
    </recommendedName>
</protein>
<dbReference type="Gene3D" id="1.10.10.10">
    <property type="entry name" value="Winged helix-like DNA-binding domain superfamily/Winged helix DNA-binding domain"/>
    <property type="match status" value="1"/>
</dbReference>
<dbReference type="InterPro" id="IPR003018">
    <property type="entry name" value="GAF"/>
</dbReference>
<dbReference type="AlphaFoldDB" id="A0A6J4I7H9"/>
<accession>A0A6J4I7H9</accession>
<evidence type="ECO:0000313" key="7">
    <source>
        <dbReference type="EMBL" id="CAA9243278.1"/>
    </source>
</evidence>
<dbReference type="Pfam" id="PF03861">
    <property type="entry name" value="ANTAR"/>
    <property type="match status" value="1"/>
</dbReference>
<dbReference type="InterPro" id="IPR029016">
    <property type="entry name" value="GAF-like_dom_sf"/>
</dbReference>